<dbReference type="PANTHER" id="PTHR38120">
    <property type="entry name" value="EXPRESSED PROTEIN"/>
    <property type="match status" value="1"/>
</dbReference>
<feature type="compositionally biased region" description="Acidic residues" evidence="2">
    <location>
        <begin position="275"/>
        <end position="290"/>
    </location>
</feature>
<dbReference type="KEGG" id="wse:WALSEDRAFT_59551"/>
<feature type="compositionally biased region" description="Basic and acidic residues" evidence="2">
    <location>
        <begin position="395"/>
        <end position="406"/>
    </location>
</feature>
<keyword evidence="4" id="KW-1185">Reference proteome</keyword>
<organism evidence="3 4">
    <name type="scientific">Wallemia mellicola (strain ATCC MYA-4683 / CBS 633.66)</name>
    <name type="common">Wallemia sebi (CBS 633.66)</name>
    <dbReference type="NCBI Taxonomy" id="671144"/>
    <lineage>
        <taxon>Eukaryota</taxon>
        <taxon>Fungi</taxon>
        <taxon>Dikarya</taxon>
        <taxon>Basidiomycota</taxon>
        <taxon>Wallemiomycotina</taxon>
        <taxon>Wallemiomycetes</taxon>
        <taxon>Wallemiales</taxon>
        <taxon>Wallemiaceae</taxon>
        <taxon>Wallemia</taxon>
    </lineage>
</organism>
<dbReference type="OMA" id="RMSGIGW"/>
<dbReference type="AlphaFoldDB" id="I4YH60"/>
<feature type="compositionally biased region" description="Basic and acidic residues" evidence="2">
    <location>
        <begin position="203"/>
        <end position="219"/>
    </location>
</feature>
<dbReference type="OrthoDB" id="2121319at2759"/>
<dbReference type="RefSeq" id="XP_006956689.1">
    <property type="nucleotide sequence ID" value="XM_006956627.1"/>
</dbReference>
<feature type="compositionally biased region" description="Polar residues" evidence="2">
    <location>
        <begin position="463"/>
        <end position="483"/>
    </location>
</feature>
<dbReference type="PANTHER" id="PTHR38120:SF1">
    <property type="entry name" value="M PROTEIN, SEROTYPE 2.1"/>
    <property type="match status" value="1"/>
</dbReference>
<accession>I4YH60</accession>
<evidence type="ECO:0000256" key="1">
    <source>
        <dbReference type="SAM" id="Coils"/>
    </source>
</evidence>
<dbReference type="STRING" id="671144.I4YH60"/>
<evidence type="ECO:0000256" key="2">
    <source>
        <dbReference type="SAM" id="MobiDB-lite"/>
    </source>
</evidence>
<feature type="compositionally biased region" description="Basic and acidic residues" evidence="2">
    <location>
        <begin position="495"/>
        <end position="509"/>
    </location>
</feature>
<dbReference type="eggNOG" id="ENOG502S22A">
    <property type="taxonomic scope" value="Eukaryota"/>
</dbReference>
<dbReference type="GeneID" id="18473420"/>
<feature type="compositionally biased region" description="Polar residues" evidence="2">
    <location>
        <begin position="410"/>
        <end position="420"/>
    </location>
</feature>
<reference evidence="3 4" key="1">
    <citation type="journal article" date="2012" name="Fungal Genet. Biol.">
        <title>The genome of the xerotolerant mold Wallemia sebi reveals adaptations to osmotic stress and suggests cryptic sexual reproduction.</title>
        <authorList>
            <person name="Padamsee M."/>
            <person name="Kumar T.K.A."/>
            <person name="Riley R."/>
            <person name="Binder M."/>
            <person name="Boyd A."/>
            <person name="Calvo A.M."/>
            <person name="Furukawa K."/>
            <person name="Hesse C."/>
            <person name="Hohmann S."/>
            <person name="James T.Y."/>
            <person name="LaButti K."/>
            <person name="Lapidus A."/>
            <person name="Lindquist E."/>
            <person name="Lucas S."/>
            <person name="Miller K."/>
            <person name="Shantappa S."/>
            <person name="Grigoriev I.V."/>
            <person name="Hibbett D.S."/>
            <person name="McLaughlin D.J."/>
            <person name="Spatafora J.W."/>
            <person name="Aime M.C."/>
        </authorList>
    </citation>
    <scope>NUCLEOTIDE SEQUENCE [LARGE SCALE GENOMIC DNA]</scope>
    <source>
        <strain evidence="4">ATCC MYA-4683 / CBS 633.66</strain>
    </source>
</reference>
<protein>
    <submittedName>
        <fullName evidence="3">Uncharacterized protein</fullName>
    </submittedName>
</protein>
<sequence>MRLKKSNKMHLDAQDVEAVIAHGSHEQLTACLRVLLENRDTTLNDNKDLNDQLSEYQLELDNRIQAFHECQLQLNDALSDQAGIEEDALSRQVQIELLSSKLQSSERKESDLQRSLQVQLDKFDKDKKSWFETESALRAKVTTLSAKIAALNRSSNRVEATPPNSPSPSSPNSAPIIKSMSIESTSERNTREAALEKSQQALEMEKQRRSTIQRNERTLKAELDNHKRLIEDLRSENESYMLLLQERTFSGDLLDSSVFDSMRNVDDSGIASIAEEPENDSTQLSEDDQDFTPKRRRARRRGPADARKKPQASESPKPLSEENGGNVGVTGPGYDLAAELGRAKLDNSDREETFDSLKSDNKTLKEANKALTTYVSKIIEKIINQEGFEHILASDYKDPEQRESMRLKRSQTTTSSSAGRTSLGGVSDALLNSRKKPADYNTSTVRSRPQQKPGGEKRRSLSIDWSNIGTFFKGNNQNESTAQKLPKQEEDDEDRKERDKLKAEMKKISSESLNADGQFTRFDSAESADLKRRSGSVGSGALANWRKKRAERAELVRNSSGNALADVTNDDQ</sequence>
<feature type="region of interest" description="Disordered" evidence="2">
    <location>
        <begin position="154"/>
        <end position="176"/>
    </location>
</feature>
<dbReference type="InParanoid" id="I4YH60"/>
<name>I4YH60_WALMC</name>
<dbReference type="HOGENOM" id="CLU_471088_0_0_1"/>
<gene>
    <name evidence="3" type="ORF">WALSEDRAFT_59551</name>
</gene>
<evidence type="ECO:0000313" key="3">
    <source>
        <dbReference type="EMBL" id="EIM23302.1"/>
    </source>
</evidence>
<keyword evidence="1" id="KW-0175">Coiled coil</keyword>
<feature type="compositionally biased region" description="Polar residues" evidence="2">
    <location>
        <begin position="440"/>
        <end position="450"/>
    </location>
</feature>
<proteinExistence type="predicted"/>
<feature type="coiled-coil region" evidence="1">
    <location>
        <begin position="32"/>
        <end position="66"/>
    </location>
</feature>
<dbReference type="Proteomes" id="UP000005242">
    <property type="component" value="Unassembled WGS sequence"/>
</dbReference>
<dbReference type="EMBL" id="JH668225">
    <property type="protein sequence ID" value="EIM23302.1"/>
    <property type="molecule type" value="Genomic_DNA"/>
</dbReference>
<feature type="region of interest" description="Disordered" evidence="2">
    <location>
        <begin position="394"/>
        <end position="548"/>
    </location>
</feature>
<feature type="region of interest" description="Disordered" evidence="2">
    <location>
        <begin position="274"/>
        <end position="335"/>
    </location>
</feature>
<feature type="region of interest" description="Disordered" evidence="2">
    <location>
        <begin position="196"/>
        <end position="219"/>
    </location>
</feature>
<evidence type="ECO:0000313" key="4">
    <source>
        <dbReference type="Proteomes" id="UP000005242"/>
    </source>
</evidence>